<evidence type="ECO:0000313" key="1">
    <source>
        <dbReference type="EMBL" id="CAA9215175.1"/>
    </source>
</evidence>
<organism evidence="1">
    <name type="scientific">uncultured Actinomycetospora sp</name>
    <dbReference type="NCBI Taxonomy" id="1135996"/>
    <lineage>
        <taxon>Bacteria</taxon>
        <taxon>Bacillati</taxon>
        <taxon>Actinomycetota</taxon>
        <taxon>Actinomycetes</taxon>
        <taxon>Pseudonocardiales</taxon>
        <taxon>Pseudonocardiaceae</taxon>
        <taxon>Actinomycetospora</taxon>
        <taxon>environmental samples</taxon>
    </lineage>
</organism>
<gene>
    <name evidence="1" type="ORF">AVDCRST_MAG54-301</name>
</gene>
<proteinExistence type="predicted"/>
<accession>A0A6J4H8E9</accession>
<protein>
    <submittedName>
        <fullName evidence="1">Uncharacterized protein</fullName>
    </submittedName>
</protein>
<dbReference type="AlphaFoldDB" id="A0A6J4H8E9"/>
<reference evidence="1" key="1">
    <citation type="submission" date="2020-02" db="EMBL/GenBank/DDBJ databases">
        <authorList>
            <person name="Meier V. D."/>
        </authorList>
    </citation>
    <scope>NUCLEOTIDE SEQUENCE</scope>
    <source>
        <strain evidence="1">AVDCRST_MAG54</strain>
    </source>
</reference>
<dbReference type="EMBL" id="CADCTH010000040">
    <property type="protein sequence ID" value="CAA9215175.1"/>
    <property type="molecule type" value="Genomic_DNA"/>
</dbReference>
<sequence length="45" mass="4883">MPHRDDRPVDLHGIVLPDARTGDPVELGGLGWDAAVVLTAIRHRS</sequence>
<name>A0A6J4H8E9_9PSEU</name>